<dbReference type="AlphaFoldDB" id="A0A4Z0H0D6"/>
<evidence type="ECO:0000313" key="2">
    <source>
        <dbReference type="Proteomes" id="UP000297982"/>
    </source>
</evidence>
<dbReference type="EMBL" id="SRJC01000001">
    <property type="protein sequence ID" value="TGB03580.1"/>
    <property type="molecule type" value="Genomic_DNA"/>
</dbReference>
<gene>
    <name evidence="1" type="ORF">E4663_00820</name>
</gene>
<comment type="caution">
    <text evidence="1">The sequence shown here is derived from an EMBL/GenBank/DDBJ whole genome shotgun (WGS) entry which is preliminary data.</text>
</comment>
<accession>A0A4Z0H0D6</accession>
<proteinExistence type="predicted"/>
<organism evidence="1 2">
    <name type="scientific">Halobacillus salinus</name>
    <dbReference type="NCBI Taxonomy" id="192814"/>
    <lineage>
        <taxon>Bacteria</taxon>
        <taxon>Bacillati</taxon>
        <taxon>Bacillota</taxon>
        <taxon>Bacilli</taxon>
        <taxon>Bacillales</taxon>
        <taxon>Bacillaceae</taxon>
        <taxon>Halobacillus</taxon>
    </lineage>
</organism>
<name>A0A4Z0H0D6_9BACI</name>
<dbReference type="RefSeq" id="WP_135326311.1">
    <property type="nucleotide sequence ID" value="NZ_SRJC01000001.1"/>
</dbReference>
<sequence>MEDFYSSTLKNLEKTFMPHLSEYQQFIDFETMRKMKQVAKDKRPVYFDLHIEEIVELKTRTIIDLYWDGILMSATIPSKKPFHTTIEILSKPPEKFIARLDWFEKRKAFLPSYLKEEFARRKGLEDTLCQFSMKLFTYLNTYIDYEERPLKKEGTADVPDKAVLPERFQDWDFTFLEKHPGLKKRWLDLVQRTARQYERIEELEIEEKFALETMVDKDVPSFIESFQKLSDKNKELKKDDLLETIRHLRLFIEDLERKEEENHSYSFDKKRVFISSKYNKTD</sequence>
<reference evidence="1 2" key="1">
    <citation type="journal article" date="2003" name="Int. J. Syst. Evol. Microbiol.">
        <title>Halobacillus salinus sp. nov., isolated from a salt lake on the coast of the East Sea in Korea.</title>
        <authorList>
            <person name="Yoon J.H."/>
            <person name="Kang K.H."/>
            <person name="Park Y.H."/>
        </authorList>
    </citation>
    <scope>NUCLEOTIDE SEQUENCE [LARGE SCALE GENOMIC DNA]</scope>
    <source>
        <strain evidence="1 2">HSL-3</strain>
    </source>
</reference>
<evidence type="ECO:0000313" key="1">
    <source>
        <dbReference type="EMBL" id="TGB03580.1"/>
    </source>
</evidence>
<dbReference type="Proteomes" id="UP000297982">
    <property type="component" value="Unassembled WGS sequence"/>
</dbReference>
<keyword evidence="2" id="KW-1185">Reference proteome</keyword>
<protein>
    <submittedName>
        <fullName evidence="1">Uncharacterized protein</fullName>
    </submittedName>
</protein>